<dbReference type="SMART" id="SM00346">
    <property type="entry name" value="HTH_ICLR"/>
    <property type="match status" value="1"/>
</dbReference>
<sequence>MTSRVEVDSPAGFTGQQPRAVRKALGMLEAVAQLGPGTTAKEIARFAGVPPTTAYRMLNLLVAEGFLVRVPDLSGFALGRRTAELSRAAAATDTAASLHETVETLRSHTRFGLHVASFTGGRLRFVDQDPDHEIVGIGLLAKNLHANALGKLMLAHNPALGVGLELRRLTDHTVCDPEVLRAELVRTQRDGHAFENQECRLGRSALAVPVRNHAAEVVGGLCLQGSPLRVSDTDPEQLGFLHDGSRQLTGLL</sequence>
<keyword evidence="1" id="KW-0805">Transcription regulation</keyword>
<dbReference type="SUPFAM" id="SSF55781">
    <property type="entry name" value="GAF domain-like"/>
    <property type="match status" value="1"/>
</dbReference>
<evidence type="ECO:0000256" key="1">
    <source>
        <dbReference type="ARBA" id="ARBA00023015"/>
    </source>
</evidence>
<dbReference type="EMBL" id="JBHUFB010000009">
    <property type="protein sequence ID" value="MFD1812403.1"/>
    <property type="molecule type" value="Genomic_DNA"/>
</dbReference>
<evidence type="ECO:0000259" key="5">
    <source>
        <dbReference type="PROSITE" id="PS51078"/>
    </source>
</evidence>
<dbReference type="Gene3D" id="3.30.450.40">
    <property type="match status" value="1"/>
</dbReference>
<dbReference type="Gene3D" id="1.10.10.10">
    <property type="entry name" value="Winged helix-like DNA-binding domain superfamily/Winged helix DNA-binding domain"/>
    <property type="match status" value="1"/>
</dbReference>
<feature type="domain" description="HTH iclR-type" evidence="4">
    <location>
        <begin position="18"/>
        <end position="80"/>
    </location>
</feature>
<evidence type="ECO:0000256" key="2">
    <source>
        <dbReference type="ARBA" id="ARBA00023125"/>
    </source>
</evidence>
<accession>A0ABW4P2Q1</accession>
<dbReference type="PANTHER" id="PTHR30136">
    <property type="entry name" value="HELIX-TURN-HELIX TRANSCRIPTIONAL REGULATOR, ICLR FAMILY"/>
    <property type="match status" value="1"/>
</dbReference>
<evidence type="ECO:0000259" key="4">
    <source>
        <dbReference type="PROSITE" id="PS51077"/>
    </source>
</evidence>
<dbReference type="PANTHER" id="PTHR30136:SF35">
    <property type="entry name" value="HTH-TYPE TRANSCRIPTIONAL REGULATOR RV1719"/>
    <property type="match status" value="1"/>
</dbReference>
<dbReference type="PROSITE" id="PS51078">
    <property type="entry name" value="ICLR_ED"/>
    <property type="match status" value="1"/>
</dbReference>
<comment type="caution">
    <text evidence="6">The sequence shown here is derived from an EMBL/GenBank/DDBJ whole genome shotgun (WGS) entry which is preliminary data.</text>
</comment>
<proteinExistence type="predicted"/>
<dbReference type="PROSITE" id="PS51077">
    <property type="entry name" value="HTH_ICLR"/>
    <property type="match status" value="1"/>
</dbReference>
<feature type="domain" description="IclR-ED" evidence="5">
    <location>
        <begin position="53"/>
        <end position="252"/>
    </location>
</feature>
<name>A0ABW4P2Q1_9NOCA</name>
<evidence type="ECO:0000256" key="3">
    <source>
        <dbReference type="ARBA" id="ARBA00023163"/>
    </source>
</evidence>
<dbReference type="InterPro" id="IPR036388">
    <property type="entry name" value="WH-like_DNA-bd_sf"/>
</dbReference>
<reference evidence="7" key="1">
    <citation type="journal article" date="2019" name="Int. J. Syst. Evol. Microbiol.">
        <title>The Global Catalogue of Microorganisms (GCM) 10K type strain sequencing project: providing services to taxonomists for standard genome sequencing and annotation.</title>
        <authorList>
            <consortium name="The Broad Institute Genomics Platform"/>
            <consortium name="The Broad Institute Genome Sequencing Center for Infectious Disease"/>
            <person name="Wu L."/>
            <person name="Ma J."/>
        </authorList>
    </citation>
    <scope>NUCLEOTIDE SEQUENCE [LARGE SCALE GENOMIC DNA]</scope>
    <source>
        <strain evidence="7">DT72</strain>
    </source>
</reference>
<keyword evidence="3" id="KW-0804">Transcription</keyword>
<gene>
    <name evidence="6" type="ORF">ACFSJG_09285</name>
</gene>
<dbReference type="Pfam" id="PF01614">
    <property type="entry name" value="IclR_C"/>
    <property type="match status" value="1"/>
</dbReference>
<keyword evidence="7" id="KW-1185">Reference proteome</keyword>
<evidence type="ECO:0000313" key="6">
    <source>
        <dbReference type="EMBL" id="MFD1812403.1"/>
    </source>
</evidence>
<dbReference type="InterPro" id="IPR036390">
    <property type="entry name" value="WH_DNA-bd_sf"/>
</dbReference>
<keyword evidence="2" id="KW-0238">DNA-binding</keyword>
<dbReference type="InterPro" id="IPR005471">
    <property type="entry name" value="Tscrpt_reg_IclR_N"/>
</dbReference>
<dbReference type="Proteomes" id="UP001597286">
    <property type="component" value="Unassembled WGS sequence"/>
</dbReference>
<dbReference type="SUPFAM" id="SSF46785">
    <property type="entry name" value="Winged helix' DNA-binding domain"/>
    <property type="match status" value="1"/>
</dbReference>
<dbReference type="Pfam" id="PF09339">
    <property type="entry name" value="HTH_IclR"/>
    <property type="match status" value="1"/>
</dbReference>
<dbReference type="InterPro" id="IPR029016">
    <property type="entry name" value="GAF-like_dom_sf"/>
</dbReference>
<organism evidence="6 7">
    <name type="scientific">Rhodococcus gannanensis</name>
    <dbReference type="NCBI Taxonomy" id="1960308"/>
    <lineage>
        <taxon>Bacteria</taxon>
        <taxon>Bacillati</taxon>
        <taxon>Actinomycetota</taxon>
        <taxon>Actinomycetes</taxon>
        <taxon>Mycobacteriales</taxon>
        <taxon>Nocardiaceae</taxon>
        <taxon>Rhodococcus</taxon>
    </lineage>
</organism>
<protein>
    <submittedName>
        <fullName evidence="6">IclR family transcriptional regulator</fullName>
    </submittedName>
</protein>
<evidence type="ECO:0000313" key="7">
    <source>
        <dbReference type="Proteomes" id="UP001597286"/>
    </source>
</evidence>
<dbReference type="InterPro" id="IPR050707">
    <property type="entry name" value="HTH_MetabolicPath_Reg"/>
</dbReference>
<dbReference type="InterPro" id="IPR014757">
    <property type="entry name" value="Tscrpt_reg_IclR_C"/>
</dbReference>
<dbReference type="RefSeq" id="WP_378484908.1">
    <property type="nucleotide sequence ID" value="NZ_JBHUFB010000009.1"/>
</dbReference>